<organism evidence="1 2">
    <name type="scientific">Rubroshorea leprosula</name>
    <dbReference type="NCBI Taxonomy" id="152421"/>
    <lineage>
        <taxon>Eukaryota</taxon>
        <taxon>Viridiplantae</taxon>
        <taxon>Streptophyta</taxon>
        <taxon>Embryophyta</taxon>
        <taxon>Tracheophyta</taxon>
        <taxon>Spermatophyta</taxon>
        <taxon>Magnoliopsida</taxon>
        <taxon>eudicotyledons</taxon>
        <taxon>Gunneridae</taxon>
        <taxon>Pentapetalae</taxon>
        <taxon>rosids</taxon>
        <taxon>malvids</taxon>
        <taxon>Malvales</taxon>
        <taxon>Dipterocarpaceae</taxon>
        <taxon>Rubroshorea</taxon>
    </lineage>
</organism>
<gene>
    <name evidence="1" type="ORF">SLEP1_g22129</name>
</gene>
<reference evidence="1 2" key="1">
    <citation type="journal article" date="2021" name="Commun. Biol.">
        <title>The genome of Shorea leprosula (Dipterocarpaceae) highlights the ecological relevance of drought in aseasonal tropical rainforests.</title>
        <authorList>
            <person name="Ng K.K.S."/>
            <person name="Kobayashi M.J."/>
            <person name="Fawcett J.A."/>
            <person name="Hatakeyama M."/>
            <person name="Paape T."/>
            <person name="Ng C.H."/>
            <person name="Ang C.C."/>
            <person name="Tnah L.H."/>
            <person name="Lee C.T."/>
            <person name="Nishiyama T."/>
            <person name="Sese J."/>
            <person name="O'Brien M.J."/>
            <person name="Copetti D."/>
            <person name="Mohd Noor M.I."/>
            <person name="Ong R.C."/>
            <person name="Putra M."/>
            <person name="Sireger I.Z."/>
            <person name="Indrioko S."/>
            <person name="Kosugi Y."/>
            <person name="Izuno A."/>
            <person name="Isagi Y."/>
            <person name="Lee S.L."/>
            <person name="Shimizu K.K."/>
        </authorList>
    </citation>
    <scope>NUCLEOTIDE SEQUENCE [LARGE SCALE GENOMIC DNA]</scope>
    <source>
        <strain evidence="1">214</strain>
    </source>
</reference>
<dbReference type="EMBL" id="BPVZ01000032">
    <property type="protein sequence ID" value="GKV10817.1"/>
    <property type="molecule type" value="Genomic_DNA"/>
</dbReference>
<dbReference type="AlphaFoldDB" id="A0AAV5JH26"/>
<keyword evidence="2" id="KW-1185">Reference proteome</keyword>
<protein>
    <submittedName>
        <fullName evidence="1">Uncharacterized protein</fullName>
    </submittedName>
</protein>
<evidence type="ECO:0000313" key="2">
    <source>
        <dbReference type="Proteomes" id="UP001054252"/>
    </source>
</evidence>
<accession>A0AAV5JH26</accession>
<sequence>MFPSTVRLQKPLLSNRAAMEQEGNAGGLVLPNLNLVHLDLNLHPLEEMEE</sequence>
<comment type="caution">
    <text evidence="1">The sequence shown here is derived from an EMBL/GenBank/DDBJ whole genome shotgun (WGS) entry which is preliminary data.</text>
</comment>
<proteinExistence type="predicted"/>
<dbReference type="Proteomes" id="UP001054252">
    <property type="component" value="Unassembled WGS sequence"/>
</dbReference>
<name>A0AAV5JH26_9ROSI</name>
<evidence type="ECO:0000313" key="1">
    <source>
        <dbReference type="EMBL" id="GKV10817.1"/>
    </source>
</evidence>